<keyword evidence="4 6" id="KW-0238">DNA-binding</keyword>
<evidence type="ECO:0000256" key="2">
    <source>
        <dbReference type="ARBA" id="ARBA00023015"/>
    </source>
</evidence>
<proteinExistence type="inferred from homology"/>
<dbReference type="Gene3D" id="1.10.10.10">
    <property type="entry name" value="Winged helix-like DNA-binding domain superfamily/Winged helix DNA-binding domain"/>
    <property type="match status" value="1"/>
</dbReference>
<dbReference type="GO" id="GO:0006950">
    <property type="term" value="P:response to stress"/>
    <property type="evidence" value="ECO:0007669"/>
    <property type="project" value="UniProtKB-ARBA"/>
</dbReference>
<evidence type="ECO:0000256" key="5">
    <source>
        <dbReference type="ARBA" id="ARBA00023163"/>
    </source>
</evidence>
<dbReference type="SUPFAM" id="SSF88659">
    <property type="entry name" value="Sigma3 and sigma4 domains of RNA polymerase sigma factors"/>
    <property type="match status" value="1"/>
</dbReference>
<keyword evidence="5 6" id="KW-0804">Transcription</keyword>
<evidence type="ECO:0000256" key="6">
    <source>
        <dbReference type="RuleBase" id="RU000716"/>
    </source>
</evidence>
<dbReference type="OrthoDB" id="9794508at2"/>
<dbReference type="InterPro" id="IPR013324">
    <property type="entry name" value="RNA_pol_sigma_r3/r4-like"/>
</dbReference>
<comment type="similarity">
    <text evidence="1 6">Belongs to the sigma-70 factor family. ECF subfamily.</text>
</comment>
<dbReference type="PANTHER" id="PTHR43133">
    <property type="entry name" value="RNA POLYMERASE ECF-TYPE SIGMA FACTO"/>
    <property type="match status" value="1"/>
</dbReference>
<evidence type="ECO:0000256" key="4">
    <source>
        <dbReference type="ARBA" id="ARBA00023125"/>
    </source>
</evidence>
<evidence type="ECO:0000256" key="1">
    <source>
        <dbReference type="ARBA" id="ARBA00010641"/>
    </source>
</evidence>
<dbReference type="Pfam" id="PF04542">
    <property type="entry name" value="Sigma70_r2"/>
    <property type="match status" value="1"/>
</dbReference>
<dbReference type="GO" id="GO:0003677">
    <property type="term" value="F:DNA binding"/>
    <property type="evidence" value="ECO:0007669"/>
    <property type="project" value="UniProtKB-KW"/>
</dbReference>
<reference evidence="9 10" key="1">
    <citation type="journal article" date="2018" name="J. Microbiol.">
        <title>Salicibibacter kimchii gen. nov., sp. nov., a moderately halophilic and alkalitolerant bacterium in the family Bacillaceae, isolated from kimchi.</title>
        <authorList>
            <person name="Jang J.Y."/>
            <person name="Oh Y.J."/>
            <person name="Lim S.K."/>
            <person name="Park H.K."/>
            <person name="Lee C."/>
            <person name="Kim J.Y."/>
            <person name="Lee M.A."/>
            <person name="Choi H.J."/>
        </authorList>
    </citation>
    <scope>NUCLEOTIDE SEQUENCE [LARGE SCALE GENOMIC DNA]</scope>
    <source>
        <strain evidence="9 10">NKC1-1</strain>
    </source>
</reference>
<dbReference type="EMBL" id="CP031092">
    <property type="protein sequence ID" value="AXF57336.1"/>
    <property type="molecule type" value="Genomic_DNA"/>
</dbReference>
<dbReference type="NCBIfam" id="TIGR02937">
    <property type="entry name" value="sigma70-ECF"/>
    <property type="match status" value="1"/>
</dbReference>
<dbReference type="InterPro" id="IPR007627">
    <property type="entry name" value="RNA_pol_sigma70_r2"/>
</dbReference>
<keyword evidence="2 6" id="KW-0805">Transcription regulation</keyword>
<name>A0A345C2A5_9BACI</name>
<sequence>MADHTFDRLYEQYHQSIYQFIYYMVRDRNVAEELVQDVYIKVLGSYKNFDGKSNEKTWLFSIAKHLAIDYIRKENRQKRKWFGTIVSNEKIDAHDPAPLPEEIAVEKDEVRAVYEALGTCSLAYRQVLILRFIQSLSVKETAESLGWSESKVKTTQHRAIQQLRMILNTDEREEGNFETQSSRRRDRT</sequence>
<organism evidence="9 10">
    <name type="scientific">Salicibibacter kimchii</name>
    <dbReference type="NCBI Taxonomy" id="2099786"/>
    <lineage>
        <taxon>Bacteria</taxon>
        <taxon>Bacillati</taxon>
        <taxon>Bacillota</taxon>
        <taxon>Bacilli</taxon>
        <taxon>Bacillales</taxon>
        <taxon>Bacillaceae</taxon>
        <taxon>Salicibibacter</taxon>
    </lineage>
</organism>
<dbReference type="InterPro" id="IPR013249">
    <property type="entry name" value="RNA_pol_sigma70_r4_t2"/>
</dbReference>
<feature type="domain" description="RNA polymerase sigma factor 70 region 4 type 2" evidence="8">
    <location>
        <begin position="113"/>
        <end position="163"/>
    </location>
</feature>
<feature type="domain" description="RNA polymerase sigma-70 region 2" evidence="7">
    <location>
        <begin position="9"/>
        <end position="76"/>
    </location>
</feature>
<dbReference type="InterPro" id="IPR000838">
    <property type="entry name" value="RNA_pol_sigma70_ECF_CS"/>
</dbReference>
<dbReference type="KEGG" id="rue:DT065_15890"/>
<dbReference type="Gene3D" id="1.10.1740.10">
    <property type="match status" value="1"/>
</dbReference>
<protein>
    <recommendedName>
        <fullName evidence="6">RNA polymerase sigma factor</fullName>
    </recommendedName>
</protein>
<dbReference type="AlphaFoldDB" id="A0A345C2A5"/>
<dbReference type="CDD" id="cd06171">
    <property type="entry name" value="Sigma70_r4"/>
    <property type="match status" value="1"/>
</dbReference>
<dbReference type="PROSITE" id="PS01063">
    <property type="entry name" value="SIGMA70_ECF"/>
    <property type="match status" value="1"/>
</dbReference>
<dbReference type="InterPro" id="IPR013325">
    <property type="entry name" value="RNA_pol_sigma_r2"/>
</dbReference>
<dbReference type="Proteomes" id="UP000252100">
    <property type="component" value="Chromosome"/>
</dbReference>
<evidence type="ECO:0000313" key="10">
    <source>
        <dbReference type="Proteomes" id="UP000252100"/>
    </source>
</evidence>
<accession>A0A345C2A5</accession>
<evidence type="ECO:0000259" key="8">
    <source>
        <dbReference type="Pfam" id="PF08281"/>
    </source>
</evidence>
<keyword evidence="10" id="KW-1185">Reference proteome</keyword>
<dbReference type="InterPro" id="IPR039425">
    <property type="entry name" value="RNA_pol_sigma-70-like"/>
</dbReference>
<dbReference type="GO" id="GO:0016987">
    <property type="term" value="F:sigma factor activity"/>
    <property type="evidence" value="ECO:0007669"/>
    <property type="project" value="UniProtKB-KW"/>
</dbReference>
<dbReference type="PANTHER" id="PTHR43133:SF60">
    <property type="entry name" value="RNA POLYMERASE SIGMA FACTOR SIGV"/>
    <property type="match status" value="1"/>
</dbReference>
<dbReference type="SUPFAM" id="SSF88946">
    <property type="entry name" value="Sigma2 domain of RNA polymerase sigma factors"/>
    <property type="match status" value="1"/>
</dbReference>
<dbReference type="Pfam" id="PF08281">
    <property type="entry name" value="Sigma70_r4_2"/>
    <property type="match status" value="1"/>
</dbReference>
<evidence type="ECO:0000256" key="3">
    <source>
        <dbReference type="ARBA" id="ARBA00023082"/>
    </source>
</evidence>
<evidence type="ECO:0000259" key="7">
    <source>
        <dbReference type="Pfam" id="PF04542"/>
    </source>
</evidence>
<evidence type="ECO:0000313" key="9">
    <source>
        <dbReference type="EMBL" id="AXF57336.1"/>
    </source>
</evidence>
<dbReference type="GO" id="GO:0006352">
    <property type="term" value="P:DNA-templated transcription initiation"/>
    <property type="evidence" value="ECO:0007669"/>
    <property type="project" value="InterPro"/>
</dbReference>
<keyword evidence="3 6" id="KW-0731">Sigma factor</keyword>
<gene>
    <name evidence="9" type="ORF">DT065_15890</name>
</gene>
<dbReference type="RefSeq" id="WP_114375058.1">
    <property type="nucleotide sequence ID" value="NZ_CP031092.1"/>
</dbReference>
<dbReference type="InterPro" id="IPR014284">
    <property type="entry name" value="RNA_pol_sigma-70_dom"/>
</dbReference>
<dbReference type="InterPro" id="IPR036388">
    <property type="entry name" value="WH-like_DNA-bd_sf"/>
</dbReference>